<accession>A0A0M0G6F8</accession>
<dbReference type="AlphaFoldDB" id="A0A0M0G6F8"/>
<dbReference type="RefSeq" id="WP_053428947.1">
    <property type="nucleotide sequence ID" value="NZ_LGUE01000004.1"/>
</dbReference>
<gene>
    <name evidence="2" type="ORF">AF331_11840</name>
</gene>
<dbReference type="InterPro" id="IPR050908">
    <property type="entry name" value="SmbC-like"/>
</dbReference>
<dbReference type="SUPFAM" id="SSF55136">
    <property type="entry name" value="Probable bacterial effector-binding domain"/>
    <property type="match status" value="1"/>
</dbReference>
<dbReference type="EMBL" id="LGUE01000004">
    <property type="protein sequence ID" value="KON85363.1"/>
    <property type="molecule type" value="Genomic_DNA"/>
</dbReference>
<evidence type="ECO:0000313" key="2">
    <source>
        <dbReference type="EMBL" id="KON85363.1"/>
    </source>
</evidence>
<organism evidence="2 3">
    <name type="scientific">Rossellomorea marisflavi</name>
    <dbReference type="NCBI Taxonomy" id="189381"/>
    <lineage>
        <taxon>Bacteria</taxon>
        <taxon>Bacillati</taxon>
        <taxon>Bacillota</taxon>
        <taxon>Bacilli</taxon>
        <taxon>Bacillales</taxon>
        <taxon>Bacillaceae</taxon>
        <taxon>Rossellomorea</taxon>
    </lineage>
</organism>
<dbReference type="Proteomes" id="UP000037405">
    <property type="component" value="Unassembled WGS sequence"/>
</dbReference>
<dbReference type="Pfam" id="PF06445">
    <property type="entry name" value="GyrI-like"/>
    <property type="match status" value="1"/>
</dbReference>
<evidence type="ECO:0000259" key="1">
    <source>
        <dbReference type="SMART" id="SM00871"/>
    </source>
</evidence>
<dbReference type="OrthoDB" id="5337216at2"/>
<dbReference type="PATRIC" id="fig|189381.12.peg.2391"/>
<dbReference type="Gene3D" id="3.20.80.10">
    <property type="entry name" value="Regulatory factor, effector binding domain"/>
    <property type="match status" value="1"/>
</dbReference>
<keyword evidence="3" id="KW-1185">Reference proteome</keyword>
<dbReference type="InterPro" id="IPR011256">
    <property type="entry name" value="Reg_factor_effector_dom_sf"/>
</dbReference>
<dbReference type="PANTHER" id="PTHR40055">
    <property type="entry name" value="TRANSCRIPTIONAL REGULATOR YGIV-RELATED"/>
    <property type="match status" value="1"/>
</dbReference>
<dbReference type="InterPro" id="IPR010499">
    <property type="entry name" value="AraC_E-bd"/>
</dbReference>
<reference evidence="3" key="1">
    <citation type="submission" date="2015-07" db="EMBL/GenBank/DDBJ databases">
        <title>Fjat-14235 jcm11544.</title>
        <authorList>
            <person name="Liu B."/>
            <person name="Wang J."/>
            <person name="Zhu Y."/>
            <person name="Liu G."/>
            <person name="Chen Q."/>
            <person name="Chen Z."/>
            <person name="Lan J."/>
            <person name="Che J."/>
            <person name="Ge C."/>
            <person name="Shi H."/>
            <person name="Pan Z."/>
            <person name="Liu X."/>
        </authorList>
    </citation>
    <scope>NUCLEOTIDE SEQUENCE [LARGE SCALE GENOMIC DNA]</scope>
    <source>
        <strain evidence="3">JCM 11544</strain>
    </source>
</reference>
<proteinExistence type="predicted"/>
<dbReference type="SMART" id="SM00871">
    <property type="entry name" value="AraC_E_bind"/>
    <property type="match status" value="1"/>
</dbReference>
<feature type="domain" description="AraC effector-binding" evidence="1">
    <location>
        <begin position="1"/>
        <end position="149"/>
    </location>
</feature>
<name>A0A0M0G6F8_9BACI</name>
<dbReference type="STRING" id="189381.GCA_900166615_01527"/>
<comment type="caution">
    <text evidence="2">The sequence shown here is derived from an EMBL/GenBank/DDBJ whole genome shotgun (WGS) entry which is preliminary data.</text>
</comment>
<dbReference type="PANTHER" id="PTHR40055:SF1">
    <property type="entry name" value="TRANSCRIPTIONAL REGULATOR YGIV-RELATED"/>
    <property type="match status" value="1"/>
</dbReference>
<dbReference type="InterPro" id="IPR029442">
    <property type="entry name" value="GyrI-like"/>
</dbReference>
<protein>
    <recommendedName>
        <fullName evidence="1">AraC effector-binding domain-containing protein</fullName>
    </recommendedName>
</protein>
<sequence>MDMMIEEIPEMRIAYFRNIGPYGGEANKELMEKVKSWARKNDILENSLILGIPQDHPDLTPPEACRYDTAVVITAETEVTGGAMEGIFTGGKYAVFTLDHTEEAITEWWRHMPSDIEKSGLSIRNHPIVERYTDELIRQHRCEMLVPVK</sequence>
<evidence type="ECO:0000313" key="3">
    <source>
        <dbReference type="Proteomes" id="UP000037405"/>
    </source>
</evidence>